<evidence type="ECO:0000256" key="4">
    <source>
        <dbReference type="ARBA" id="ARBA00023274"/>
    </source>
</evidence>
<evidence type="ECO:0000256" key="1">
    <source>
        <dbReference type="ARBA" id="ARBA00022730"/>
    </source>
</evidence>
<dbReference type="NCBIfam" id="TIGR00731">
    <property type="entry name" value="bL25_bact_ctc"/>
    <property type="match status" value="1"/>
</dbReference>
<name>A0A424YBW7_9FIRM</name>
<feature type="domain" description="Large ribosomal subunit protein bL25 L25" evidence="7">
    <location>
        <begin position="6"/>
        <end position="97"/>
    </location>
</feature>
<evidence type="ECO:0000256" key="2">
    <source>
        <dbReference type="ARBA" id="ARBA00022884"/>
    </source>
</evidence>
<dbReference type="InterPro" id="IPR029751">
    <property type="entry name" value="Ribosomal_L25_dom"/>
</dbReference>
<dbReference type="Gene3D" id="2.40.240.10">
    <property type="entry name" value="Ribosomal Protein L25, Chain P"/>
    <property type="match status" value="1"/>
</dbReference>
<dbReference type="InterPro" id="IPR011035">
    <property type="entry name" value="Ribosomal_bL25/Gln-tRNA_synth"/>
</dbReference>
<evidence type="ECO:0000256" key="5">
    <source>
        <dbReference type="HAMAP-Rule" id="MF_01334"/>
    </source>
</evidence>
<comment type="caution">
    <text evidence="9">The sequence shown here is derived from an EMBL/GenBank/DDBJ whole genome shotgun (WGS) entry which is preliminary data.</text>
</comment>
<dbReference type="InterPro" id="IPR037121">
    <property type="entry name" value="Ribosomal_bL25_C"/>
</dbReference>
<accession>A0A424YBW7</accession>
<reference evidence="9 10" key="1">
    <citation type="submission" date="2018-08" db="EMBL/GenBank/DDBJ databases">
        <title>The metabolism and importance of syntrophic acetate oxidation coupled to methane or sulfide production in haloalkaline environments.</title>
        <authorList>
            <person name="Timmers P.H.A."/>
            <person name="Vavourakis C.D."/>
            <person name="Sorokin D.Y."/>
            <person name="Sinninghe Damste J.S."/>
            <person name="Muyzer G."/>
            <person name="Stams A.J.M."/>
            <person name="Plugge C.M."/>
        </authorList>
    </citation>
    <scope>NUCLEOTIDE SEQUENCE [LARGE SCALE GENOMIC DNA]</scope>
    <source>
        <strain evidence="9">MSAO_Bac1</strain>
    </source>
</reference>
<dbReference type="GO" id="GO:0022625">
    <property type="term" value="C:cytosolic large ribosomal subunit"/>
    <property type="evidence" value="ECO:0007669"/>
    <property type="project" value="TreeGrafter"/>
</dbReference>
<keyword evidence="2 5" id="KW-0694">RNA-binding</keyword>
<dbReference type="Proteomes" id="UP000285138">
    <property type="component" value="Unassembled WGS sequence"/>
</dbReference>
<comment type="similarity">
    <text evidence="5">Belongs to the bacterial ribosomal protein bL25 family. CTC subfamily.</text>
</comment>
<comment type="function">
    <text evidence="5">This is one of the proteins that binds to the 5S RNA in the ribosome where it forms part of the central protuberance.</text>
</comment>
<keyword evidence="4 5" id="KW-0687">Ribonucleoprotein</keyword>
<protein>
    <recommendedName>
        <fullName evidence="5">Large ribosomal subunit protein bL25</fullName>
    </recommendedName>
    <alternativeName>
        <fullName evidence="5">General stress protein CTC</fullName>
    </alternativeName>
</protein>
<dbReference type="PANTHER" id="PTHR33284">
    <property type="entry name" value="RIBOSOMAL PROTEIN L25/GLN-TRNA SYNTHETASE, ANTI-CODON-BINDING DOMAIN-CONTAINING PROTEIN"/>
    <property type="match status" value="1"/>
</dbReference>
<dbReference type="InterPro" id="IPR020057">
    <property type="entry name" value="Ribosomal_bL25_b-dom"/>
</dbReference>
<comment type="subunit">
    <text evidence="5">Part of the 50S ribosomal subunit; part of the 5S rRNA/L5/L18/L25 subcomplex. Contacts the 5S rRNA. Binds to the 5S rRNA independently of L5 and L18.</text>
</comment>
<dbReference type="SUPFAM" id="SSF50715">
    <property type="entry name" value="Ribosomal protein L25-like"/>
    <property type="match status" value="1"/>
</dbReference>
<feature type="domain" description="Large ribosomal subunit protein bL25 beta" evidence="8">
    <location>
        <begin position="105"/>
        <end position="187"/>
    </location>
</feature>
<dbReference type="HAMAP" id="MF_01334">
    <property type="entry name" value="Ribosomal_bL25_CTC"/>
    <property type="match status" value="1"/>
</dbReference>
<keyword evidence="1 5" id="KW-0699">rRNA-binding</keyword>
<dbReference type="Gene3D" id="2.170.120.20">
    <property type="entry name" value="Ribosomal protein L25, beta domain"/>
    <property type="match status" value="1"/>
</dbReference>
<sequence>MERLELNTVKREKTSKGAIKEMRKKGFIPAVVYGKEVENTLLAVDWKELFQALNTSAGSNVLIDLVMEDNGGTRKETVMVREVQKHPLKEFYLHVDFIGISLKDKVEVKVPIYFKGEPKGSREGGVPSIQIREVMVESLPTAIPEYLEVDVSDLDIGESLNIGDLMVPEGVEIVDDPEETIITVVVPTEVEEPVVEEEEELEEELEEAPEGEEAPAEDEGEEEEA</sequence>
<feature type="region of interest" description="Disordered" evidence="6">
    <location>
        <begin position="192"/>
        <end position="225"/>
    </location>
</feature>
<dbReference type="GO" id="GO:0003735">
    <property type="term" value="F:structural constituent of ribosome"/>
    <property type="evidence" value="ECO:0007669"/>
    <property type="project" value="InterPro"/>
</dbReference>
<dbReference type="InterPro" id="IPR020930">
    <property type="entry name" value="Ribosomal_uL5_bac-type"/>
</dbReference>
<dbReference type="AlphaFoldDB" id="A0A424YBW7"/>
<dbReference type="GO" id="GO:0006412">
    <property type="term" value="P:translation"/>
    <property type="evidence" value="ECO:0007669"/>
    <property type="project" value="UniProtKB-UniRule"/>
</dbReference>
<evidence type="ECO:0000313" key="9">
    <source>
        <dbReference type="EMBL" id="RQD74668.1"/>
    </source>
</evidence>
<proteinExistence type="inferred from homology"/>
<dbReference type="EMBL" id="QZAA01000195">
    <property type="protein sequence ID" value="RQD74668.1"/>
    <property type="molecule type" value="Genomic_DNA"/>
</dbReference>
<gene>
    <name evidence="5" type="primary">rplY</name>
    <name evidence="5" type="synonym">ctc</name>
    <name evidence="9" type="ORF">D5R97_07400</name>
</gene>
<dbReference type="CDD" id="cd00495">
    <property type="entry name" value="Ribosomal_L25_TL5_CTC"/>
    <property type="match status" value="1"/>
</dbReference>
<evidence type="ECO:0000259" key="8">
    <source>
        <dbReference type="Pfam" id="PF14693"/>
    </source>
</evidence>
<dbReference type="GO" id="GO:0008097">
    <property type="term" value="F:5S rRNA binding"/>
    <property type="evidence" value="ECO:0007669"/>
    <property type="project" value="InterPro"/>
</dbReference>
<keyword evidence="3 5" id="KW-0689">Ribosomal protein</keyword>
<evidence type="ECO:0000256" key="6">
    <source>
        <dbReference type="SAM" id="MobiDB-lite"/>
    </source>
</evidence>
<dbReference type="Pfam" id="PF14693">
    <property type="entry name" value="Ribosomal_TL5_C"/>
    <property type="match status" value="1"/>
</dbReference>
<organism evidence="9 10">
    <name type="scientific">Candidatus Syntrophonatronum acetioxidans</name>
    <dbReference type="NCBI Taxonomy" id="1795816"/>
    <lineage>
        <taxon>Bacteria</taxon>
        <taxon>Bacillati</taxon>
        <taxon>Bacillota</taxon>
        <taxon>Clostridia</taxon>
        <taxon>Eubacteriales</taxon>
        <taxon>Syntrophomonadaceae</taxon>
        <taxon>Candidatus Syntrophonatronum</taxon>
    </lineage>
</organism>
<dbReference type="InterPro" id="IPR020056">
    <property type="entry name" value="Rbsml_bL25/Gln-tRNA_synth_N"/>
</dbReference>
<evidence type="ECO:0000259" key="7">
    <source>
        <dbReference type="Pfam" id="PF01386"/>
    </source>
</evidence>
<evidence type="ECO:0000313" key="10">
    <source>
        <dbReference type="Proteomes" id="UP000285138"/>
    </source>
</evidence>
<dbReference type="Pfam" id="PF01386">
    <property type="entry name" value="Ribosomal_L25p"/>
    <property type="match status" value="1"/>
</dbReference>
<evidence type="ECO:0000256" key="3">
    <source>
        <dbReference type="ARBA" id="ARBA00022980"/>
    </source>
</evidence>
<dbReference type="PANTHER" id="PTHR33284:SF1">
    <property type="entry name" value="RIBOSOMAL PROTEIN L25_GLN-TRNA SYNTHETASE, ANTI-CODON-BINDING DOMAIN-CONTAINING PROTEIN"/>
    <property type="match status" value="1"/>
</dbReference>
<dbReference type="InterPro" id="IPR001021">
    <property type="entry name" value="Ribosomal_bL25_long"/>
</dbReference>